<evidence type="ECO:0000256" key="3">
    <source>
        <dbReference type="ARBA" id="ARBA00023002"/>
    </source>
</evidence>
<dbReference type="PROSITE" id="PS00061">
    <property type="entry name" value="ADH_SHORT"/>
    <property type="match status" value="1"/>
</dbReference>
<dbReference type="InterPro" id="IPR020904">
    <property type="entry name" value="Sc_DH/Rdtase_CS"/>
</dbReference>
<evidence type="ECO:0000313" key="6">
    <source>
        <dbReference type="Proteomes" id="UP001321760"/>
    </source>
</evidence>
<sequence length="307" mass="33285">MTAPFPSPTATWHKTTYPALSPSRPELSAAGKNVLITGGGTGIGAETARYFAAAGASRIALLGRREKPLLDTKASINIRYPGVDVFVAPTDVTKKFDIDKAFDDFLHDQKLDVLVNCAAMLGPKERLEEVNGTEFLDGIQRNLEGALYGAQAFLRHAAKDAVVVDVNSSAAHMDFSPLYPSYSIAKLAVFRLWDIVAYANPNISVFHIQPGVVDTDINRQVGGVRATGVEDDVSLPASFVLWLSSLEARFLKGKYLWANWDVDELKARSTELAATQELNIGLVGWPFGESGWKATWEEPATGANSSK</sequence>
<gene>
    <name evidence="5" type="ORF">QBC34DRAFT_362866</name>
</gene>
<feature type="domain" description="Ketoreductase" evidence="4">
    <location>
        <begin position="32"/>
        <end position="173"/>
    </location>
</feature>
<protein>
    <recommendedName>
        <fullName evidence="4">Ketoreductase domain-containing protein</fullName>
    </recommendedName>
</protein>
<evidence type="ECO:0000259" key="4">
    <source>
        <dbReference type="SMART" id="SM00822"/>
    </source>
</evidence>
<dbReference type="Gene3D" id="3.40.50.720">
    <property type="entry name" value="NAD(P)-binding Rossmann-like Domain"/>
    <property type="match status" value="1"/>
</dbReference>
<organism evidence="5 6">
    <name type="scientific">Podospora aff. communis PSN243</name>
    <dbReference type="NCBI Taxonomy" id="3040156"/>
    <lineage>
        <taxon>Eukaryota</taxon>
        <taxon>Fungi</taxon>
        <taxon>Dikarya</taxon>
        <taxon>Ascomycota</taxon>
        <taxon>Pezizomycotina</taxon>
        <taxon>Sordariomycetes</taxon>
        <taxon>Sordariomycetidae</taxon>
        <taxon>Sordariales</taxon>
        <taxon>Podosporaceae</taxon>
        <taxon>Podospora</taxon>
    </lineage>
</organism>
<dbReference type="PANTHER" id="PTHR42901:SF1">
    <property type="entry name" value="ALCOHOL DEHYDROGENASE"/>
    <property type="match status" value="1"/>
</dbReference>
<name>A0AAV9G6E4_9PEZI</name>
<dbReference type="PANTHER" id="PTHR42901">
    <property type="entry name" value="ALCOHOL DEHYDROGENASE"/>
    <property type="match status" value="1"/>
</dbReference>
<proteinExistence type="inferred from homology"/>
<keyword evidence="3" id="KW-0560">Oxidoreductase</keyword>
<dbReference type="GO" id="GO:0016491">
    <property type="term" value="F:oxidoreductase activity"/>
    <property type="evidence" value="ECO:0007669"/>
    <property type="project" value="UniProtKB-KW"/>
</dbReference>
<dbReference type="Proteomes" id="UP001321760">
    <property type="component" value="Unassembled WGS sequence"/>
</dbReference>
<dbReference type="PRINTS" id="PR00081">
    <property type="entry name" value="GDHRDH"/>
</dbReference>
<dbReference type="SMART" id="SM00822">
    <property type="entry name" value="PKS_KR"/>
    <property type="match status" value="1"/>
</dbReference>
<dbReference type="InterPro" id="IPR036291">
    <property type="entry name" value="NAD(P)-bd_dom_sf"/>
</dbReference>
<reference evidence="5" key="2">
    <citation type="submission" date="2023-05" db="EMBL/GenBank/DDBJ databases">
        <authorList>
            <consortium name="Lawrence Berkeley National Laboratory"/>
            <person name="Steindorff A."/>
            <person name="Hensen N."/>
            <person name="Bonometti L."/>
            <person name="Westerberg I."/>
            <person name="Brannstrom I.O."/>
            <person name="Guillou S."/>
            <person name="Cros-Aarteil S."/>
            <person name="Calhoun S."/>
            <person name="Haridas S."/>
            <person name="Kuo A."/>
            <person name="Mondo S."/>
            <person name="Pangilinan J."/>
            <person name="Riley R."/>
            <person name="Labutti K."/>
            <person name="Andreopoulos B."/>
            <person name="Lipzen A."/>
            <person name="Chen C."/>
            <person name="Yanf M."/>
            <person name="Daum C."/>
            <person name="Ng V."/>
            <person name="Clum A."/>
            <person name="Ohm R."/>
            <person name="Martin F."/>
            <person name="Silar P."/>
            <person name="Natvig D."/>
            <person name="Lalanne C."/>
            <person name="Gautier V."/>
            <person name="Ament-Velasquez S.L."/>
            <person name="Kruys A."/>
            <person name="Hutchinson M.I."/>
            <person name="Powell A.J."/>
            <person name="Barry K."/>
            <person name="Miller A.N."/>
            <person name="Grigoriev I.V."/>
            <person name="Debuchy R."/>
            <person name="Gladieux P."/>
            <person name="Thoren M.H."/>
            <person name="Johannesson H."/>
        </authorList>
    </citation>
    <scope>NUCLEOTIDE SEQUENCE</scope>
    <source>
        <strain evidence="5">PSN243</strain>
    </source>
</reference>
<comment type="similarity">
    <text evidence="1">Belongs to the short-chain dehydrogenases/reductases (SDR) family.</text>
</comment>
<dbReference type="CDD" id="cd05233">
    <property type="entry name" value="SDR_c"/>
    <property type="match status" value="1"/>
</dbReference>
<dbReference type="EMBL" id="MU866003">
    <property type="protein sequence ID" value="KAK4442927.1"/>
    <property type="molecule type" value="Genomic_DNA"/>
</dbReference>
<accession>A0AAV9G6E4</accession>
<dbReference type="InterPro" id="IPR002347">
    <property type="entry name" value="SDR_fam"/>
</dbReference>
<dbReference type="InterPro" id="IPR057326">
    <property type="entry name" value="KR_dom"/>
</dbReference>
<keyword evidence="2" id="KW-0521">NADP</keyword>
<dbReference type="SUPFAM" id="SSF51735">
    <property type="entry name" value="NAD(P)-binding Rossmann-fold domains"/>
    <property type="match status" value="1"/>
</dbReference>
<dbReference type="AlphaFoldDB" id="A0AAV9G6E4"/>
<reference evidence="5" key="1">
    <citation type="journal article" date="2023" name="Mol. Phylogenet. Evol.">
        <title>Genome-scale phylogeny and comparative genomics of the fungal order Sordariales.</title>
        <authorList>
            <person name="Hensen N."/>
            <person name="Bonometti L."/>
            <person name="Westerberg I."/>
            <person name="Brannstrom I.O."/>
            <person name="Guillou S."/>
            <person name="Cros-Aarteil S."/>
            <person name="Calhoun S."/>
            <person name="Haridas S."/>
            <person name="Kuo A."/>
            <person name="Mondo S."/>
            <person name="Pangilinan J."/>
            <person name="Riley R."/>
            <person name="LaButti K."/>
            <person name="Andreopoulos B."/>
            <person name="Lipzen A."/>
            <person name="Chen C."/>
            <person name="Yan M."/>
            <person name="Daum C."/>
            <person name="Ng V."/>
            <person name="Clum A."/>
            <person name="Steindorff A."/>
            <person name="Ohm R.A."/>
            <person name="Martin F."/>
            <person name="Silar P."/>
            <person name="Natvig D.O."/>
            <person name="Lalanne C."/>
            <person name="Gautier V."/>
            <person name="Ament-Velasquez S.L."/>
            <person name="Kruys A."/>
            <person name="Hutchinson M.I."/>
            <person name="Powell A.J."/>
            <person name="Barry K."/>
            <person name="Miller A.N."/>
            <person name="Grigoriev I.V."/>
            <person name="Debuchy R."/>
            <person name="Gladieux P."/>
            <person name="Hiltunen Thoren M."/>
            <person name="Johannesson H."/>
        </authorList>
    </citation>
    <scope>NUCLEOTIDE SEQUENCE</scope>
    <source>
        <strain evidence="5">PSN243</strain>
    </source>
</reference>
<evidence type="ECO:0000256" key="2">
    <source>
        <dbReference type="ARBA" id="ARBA00022857"/>
    </source>
</evidence>
<dbReference type="Pfam" id="PF00106">
    <property type="entry name" value="adh_short"/>
    <property type="match status" value="1"/>
</dbReference>
<keyword evidence="6" id="KW-1185">Reference proteome</keyword>
<evidence type="ECO:0000256" key="1">
    <source>
        <dbReference type="ARBA" id="ARBA00006484"/>
    </source>
</evidence>
<comment type="caution">
    <text evidence="5">The sequence shown here is derived from an EMBL/GenBank/DDBJ whole genome shotgun (WGS) entry which is preliminary data.</text>
</comment>
<evidence type="ECO:0000313" key="5">
    <source>
        <dbReference type="EMBL" id="KAK4442927.1"/>
    </source>
</evidence>